<keyword evidence="9" id="KW-1185">Reference proteome</keyword>
<dbReference type="Gene3D" id="1.20.1600.10">
    <property type="entry name" value="Outer membrane efflux proteins (OEP)"/>
    <property type="match status" value="1"/>
</dbReference>
<dbReference type="GO" id="GO:1990281">
    <property type="term" value="C:efflux pump complex"/>
    <property type="evidence" value="ECO:0007669"/>
    <property type="project" value="TreeGrafter"/>
</dbReference>
<dbReference type="PANTHER" id="PTHR30026">
    <property type="entry name" value="OUTER MEMBRANE PROTEIN TOLC"/>
    <property type="match status" value="1"/>
</dbReference>
<keyword evidence="3" id="KW-0813">Transport</keyword>
<dbReference type="EMBL" id="FOBV01000002">
    <property type="protein sequence ID" value="SEM31960.1"/>
    <property type="molecule type" value="Genomic_DNA"/>
</dbReference>
<evidence type="ECO:0000256" key="7">
    <source>
        <dbReference type="ARBA" id="ARBA00023237"/>
    </source>
</evidence>
<evidence type="ECO:0000256" key="5">
    <source>
        <dbReference type="ARBA" id="ARBA00022692"/>
    </source>
</evidence>
<keyword evidence="4" id="KW-1134">Transmembrane beta strand</keyword>
<keyword evidence="5" id="KW-0812">Transmembrane</keyword>
<dbReference type="GO" id="GO:0015562">
    <property type="term" value="F:efflux transmembrane transporter activity"/>
    <property type="evidence" value="ECO:0007669"/>
    <property type="project" value="InterPro"/>
</dbReference>
<dbReference type="SUPFAM" id="SSF56954">
    <property type="entry name" value="Outer membrane efflux proteins (OEP)"/>
    <property type="match status" value="1"/>
</dbReference>
<organism evidence="8 9">
    <name type="scientific">Chryseobacterium taichungense</name>
    <dbReference type="NCBI Taxonomy" id="295069"/>
    <lineage>
        <taxon>Bacteria</taxon>
        <taxon>Pseudomonadati</taxon>
        <taxon>Bacteroidota</taxon>
        <taxon>Flavobacteriia</taxon>
        <taxon>Flavobacteriales</taxon>
        <taxon>Weeksellaceae</taxon>
        <taxon>Chryseobacterium group</taxon>
        <taxon>Chryseobacterium</taxon>
    </lineage>
</organism>
<sequence>MNIKTLVMALAVGILSNIGINAQQITTRKISVPELFELVRQNHPNLAVSKADIAIAKQDIEIAKDARLPNASAGLQGYYIGNAFIMNKDFSNFTNVEMPHFGNTFSLDASELIWKGGAVKNNIKVQSLRAELAELNYESNEQNIKLLTLGYYLDLYKLTNQRSVYLENIKLAKQRLENINKFYSQGMVTRNDVIRGELQLSNLNMALEVVDNNRQILNKQLTTALGLAETTEILPDETLLENTPKALSISDYREYGKFNPSLQITKKAVDVYNLTEKIAKAEMLPTLSAFAGNKLARPITTVIPALDMYSNGWSSGLSLNFNIDALYKTPKKLKQVRLEKDKALAQVNETEKAIDVAINAAYIRYNESVTQNIALETNRRLANENYRIMNSKYNNQLAILLDLIDASNAKLDAELQFANSEINIVYAYYKLLRESGSLK</sequence>
<dbReference type="GO" id="GO:0009279">
    <property type="term" value="C:cell outer membrane"/>
    <property type="evidence" value="ECO:0007669"/>
    <property type="project" value="UniProtKB-SubCell"/>
</dbReference>
<dbReference type="Proteomes" id="UP000199450">
    <property type="component" value="Unassembled WGS sequence"/>
</dbReference>
<keyword evidence="6" id="KW-0472">Membrane</keyword>
<dbReference type="GO" id="GO:0015288">
    <property type="term" value="F:porin activity"/>
    <property type="evidence" value="ECO:0007669"/>
    <property type="project" value="TreeGrafter"/>
</dbReference>
<evidence type="ECO:0000256" key="4">
    <source>
        <dbReference type="ARBA" id="ARBA00022452"/>
    </source>
</evidence>
<dbReference type="InterPro" id="IPR003423">
    <property type="entry name" value="OMP_efflux"/>
</dbReference>
<proteinExistence type="inferred from homology"/>
<comment type="subcellular location">
    <subcellularLocation>
        <location evidence="1">Cell outer membrane</location>
    </subcellularLocation>
</comment>
<evidence type="ECO:0000313" key="9">
    <source>
        <dbReference type="Proteomes" id="UP000199450"/>
    </source>
</evidence>
<reference evidence="9" key="1">
    <citation type="submission" date="2016-10" db="EMBL/GenBank/DDBJ databases">
        <authorList>
            <person name="Varghese N."/>
            <person name="Submissions S."/>
        </authorList>
    </citation>
    <scope>NUCLEOTIDE SEQUENCE [LARGE SCALE GENOMIC DNA]</scope>
    <source>
        <strain evidence="9">DSM 17453</strain>
    </source>
</reference>
<evidence type="ECO:0000256" key="1">
    <source>
        <dbReference type="ARBA" id="ARBA00004442"/>
    </source>
</evidence>
<name>A0A1H7XDV0_9FLAO</name>
<dbReference type="STRING" id="295069.SAMN05421856_102379"/>
<dbReference type="OrthoDB" id="916581at2"/>
<evidence type="ECO:0000256" key="3">
    <source>
        <dbReference type="ARBA" id="ARBA00022448"/>
    </source>
</evidence>
<dbReference type="PANTHER" id="PTHR30026:SF23">
    <property type="entry name" value="TO APRF-PUTATIVE OUTER MEMBRANE EFFLUX PROTEIN OR SECRETED ALKALINE PHOSPHATASE-RELATED"/>
    <property type="match status" value="1"/>
</dbReference>
<evidence type="ECO:0000256" key="2">
    <source>
        <dbReference type="ARBA" id="ARBA00007613"/>
    </source>
</evidence>
<protein>
    <submittedName>
        <fullName evidence="8">Outer membrane protein TolC</fullName>
    </submittedName>
</protein>
<accession>A0A1H7XDV0</accession>
<comment type="similarity">
    <text evidence="2">Belongs to the outer membrane factor (OMF) (TC 1.B.17) family.</text>
</comment>
<evidence type="ECO:0000256" key="6">
    <source>
        <dbReference type="ARBA" id="ARBA00023136"/>
    </source>
</evidence>
<dbReference type="InterPro" id="IPR051906">
    <property type="entry name" value="TolC-like"/>
</dbReference>
<evidence type="ECO:0000313" key="8">
    <source>
        <dbReference type="EMBL" id="SEM31960.1"/>
    </source>
</evidence>
<keyword evidence="7" id="KW-0998">Cell outer membrane</keyword>
<gene>
    <name evidence="8" type="ORF">SAMN05421856_102379</name>
</gene>
<dbReference type="Pfam" id="PF02321">
    <property type="entry name" value="OEP"/>
    <property type="match status" value="1"/>
</dbReference>
<dbReference type="AlphaFoldDB" id="A0A1H7XDV0"/>